<dbReference type="PANTHER" id="PTHR23235">
    <property type="entry name" value="KRUEPPEL-LIKE TRANSCRIPTION FACTOR"/>
    <property type="match status" value="1"/>
</dbReference>
<dbReference type="SMART" id="SM00355">
    <property type="entry name" value="ZnF_C2H2"/>
    <property type="match status" value="3"/>
</dbReference>
<dbReference type="InterPro" id="IPR036236">
    <property type="entry name" value="Znf_C2H2_sf"/>
</dbReference>
<name>A0A147BS99_IXORI</name>
<dbReference type="PANTHER" id="PTHR23235:SF142">
    <property type="entry name" value="ZINC FINGER PROTEIN 384"/>
    <property type="match status" value="1"/>
</dbReference>
<dbReference type="InterPro" id="IPR013087">
    <property type="entry name" value="Znf_C2H2_type"/>
</dbReference>
<keyword evidence="4" id="KW-0862">Zinc</keyword>
<evidence type="ECO:0000256" key="1">
    <source>
        <dbReference type="ARBA" id="ARBA00022723"/>
    </source>
</evidence>
<reference evidence="8" key="1">
    <citation type="journal article" date="2018" name="PLoS Negl. Trop. Dis.">
        <title>Sialome diversity of ticks revealed by RNAseq of single tick salivary glands.</title>
        <authorList>
            <person name="Perner J."/>
            <person name="Kropackova S."/>
            <person name="Kopacek P."/>
            <person name="Ribeiro J.M."/>
        </authorList>
    </citation>
    <scope>NUCLEOTIDE SEQUENCE</scope>
    <source>
        <strain evidence="8">Siblings of single egg batch collected in Ceske Budejovice</strain>
        <tissue evidence="8">Salivary glands</tissue>
    </source>
</reference>
<evidence type="ECO:0000313" key="8">
    <source>
        <dbReference type="EMBL" id="JAR93611.1"/>
    </source>
</evidence>
<dbReference type="AlphaFoldDB" id="A0A147BS99"/>
<dbReference type="EMBL" id="GEGO01001793">
    <property type="protein sequence ID" value="JAR93611.1"/>
    <property type="molecule type" value="Transcribed_RNA"/>
</dbReference>
<keyword evidence="3 6" id="KW-0863">Zinc-finger</keyword>
<feature type="non-terminal residue" evidence="8">
    <location>
        <position position="1"/>
    </location>
</feature>
<evidence type="ECO:0000256" key="6">
    <source>
        <dbReference type="PROSITE-ProRule" id="PRU00042"/>
    </source>
</evidence>
<dbReference type="GO" id="GO:0000981">
    <property type="term" value="F:DNA-binding transcription factor activity, RNA polymerase II-specific"/>
    <property type="evidence" value="ECO:0007669"/>
    <property type="project" value="TreeGrafter"/>
</dbReference>
<feature type="domain" description="C2H2-type" evidence="7">
    <location>
        <begin position="66"/>
        <end position="93"/>
    </location>
</feature>
<keyword evidence="5" id="KW-0539">Nucleus</keyword>
<dbReference type="GO" id="GO:0000978">
    <property type="term" value="F:RNA polymerase II cis-regulatory region sequence-specific DNA binding"/>
    <property type="evidence" value="ECO:0007669"/>
    <property type="project" value="TreeGrafter"/>
</dbReference>
<evidence type="ECO:0000256" key="2">
    <source>
        <dbReference type="ARBA" id="ARBA00022737"/>
    </source>
</evidence>
<sequence>WPADLECVAFKDKTTEPSFLSSELDVQQPKIQHQGNVRRCRFCPYWSRHPQHFANHEMTHTGEKSFSCHVCQRRFSKKVNLQRHMRIHTGEKPYRCEVCQKAFARSTGLMYHRKVHAEEGQ</sequence>
<evidence type="ECO:0000256" key="4">
    <source>
        <dbReference type="ARBA" id="ARBA00022833"/>
    </source>
</evidence>
<dbReference type="PROSITE" id="PS50157">
    <property type="entry name" value="ZINC_FINGER_C2H2_2"/>
    <property type="match status" value="3"/>
</dbReference>
<dbReference type="Pfam" id="PF13465">
    <property type="entry name" value="zf-H2C2_2"/>
    <property type="match status" value="1"/>
</dbReference>
<dbReference type="FunFam" id="3.30.160.60:FF:000557">
    <property type="entry name" value="zinc finger and SCAN domain-containing protein 29"/>
    <property type="match status" value="1"/>
</dbReference>
<evidence type="ECO:0000256" key="3">
    <source>
        <dbReference type="ARBA" id="ARBA00022771"/>
    </source>
</evidence>
<dbReference type="FunFam" id="3.30.160.60:FF:002343">
    <property type="entry name" value="Zinc finger protein 33A"/>
    <property type="match status" value="1"/>
</dbReference>
<feature type="domain" description="C2H2-type" evidence="7">
    <location>
        <begin position="94"/>
        <end position="121"/>
    </location>
</feature>
<keyword evidence="2" id="KW-0677">Repeat</keyword>
<protein>
    <submittedName>
        <fullName evidence="8">Putative c2h2-type zn-finger protein</fullName>
    </submittedName>
</protein>
<dbReference type="SUPFAM" id="SSF57667">
    <property type="entry name" value="beta-beta-alpha zinc fingers"/>
    <property type="match status" value="2"/>
</dbReference>
<organism evidence="8">
    <name type="scientific">Ixodes ricinus</name>
    <name type="common">Common tick</name>
    <name type="synonym">Acarus ricinus</name>
    <dbReference type="NCBI Taxonomy" id="34613"/>
    <lineage>
        <taxon>Eukaryota</taxon>
        <taxon>Metazoa</taxon>
        <taxon>Ecdysozoa</taxon>
        <taxon>Arthropoda</taxon>
        <taxon>Chelicerata</taxon>
        <taxon>Arachnida</taxon>
        <taxon>Acari</taxon>
        <taxon>Parasitiformes</taxon>
        <taxon>Ixodida</taxon>
        <taxon>Ixodoidea</taxon>
        <taxon>Ixodidae</taxon>
        <taxon>Ixodinae</taxon>
        <taxon>Ixodes</taxon>
    </lineage>
</organism>
<dbReference type="Gene3D" id="3.30.160.60">
    <property type="entry name" value="Classic Zinc Finger"/>
    <property type="match status" value="2"/>
</dbReference>
<accession>A0A147BS99</accession>
<dbReference type="GO" id="GO:0008270">
    <property type="term" value="F:zinc ion binding"/>
    <property type="evidence" value="ECO:0007669"/>
    <property type="project" value="UniProtKB-KW"/>
</dbReference>
<evidence type="ECO:0000259" key="7">
    <source>
        <dbReference type="PROSITE" id="PS50157"/>
    </source>
</evidence>
<keyword evidence="1" id="KW-0479">Metal-binding</keyword>
<dbReference type="PROSITE" id="PS00028">
    <property type="entry name" value="ZINC_FINGER_C2H2_1"/>
    <property type="match status" value="2"/>
</dbReference>
<evidence type="ECO:0000256" key="5">
    <source>
        <dbReference type="ARBA" id="ARBA00023242"/>
    </source>
</evidence>
<feature type="domain" description="C2H2-type" evidence="7">
    <location>
        <begin position="38"/>
        <end position="65"/>
    </location>
</feature>
<proteinExistence type="predicted"/>